<evidence type="ECO:0000256" key="1">
    <source>
        <dbReference type="SAM" id="MobiDB-lite"/>
    </source>
</evidence>
<evidence type="ECO:0000313" key="2">
    <source>
        <dbReference type="EMBL" id="CAI6327617.1"/>
    </source>
</evidence>
<gene>
    <name evidence="2" type="ORF">PDIGIT_LOCUS3908</name>
</gene>
<evidence type="ECO:0000313" key="3">
    <source>
        <dbReference type="Proteomes" id="UP001152607"/>
    </source>
</evidence>
<reference evidence="2" key="1">
    <citation type="submission" date="2023-01" db="EMBL/GenBank/DDBJ databases">
        <authorList>
            <person name="Van Ghelder C."/>
            <person name="Rancurel C."/>
        </authorList>
    </citation>
    <scope>NUCLEOTIDE SEQUENCE</scope>
    <source>
        <strain evidence="2">CNCM I-4278</strain>
    </source>
</reference>
<dbReference type="EMBL" id="CAOQHR010000002">
    <property type="protein sequence ID" value="CAI6327617.1"/>
    <property type="molecule type" value="Genomic_DNA"/>
</dbReference>
<name>A0A9W4XS79_9PLEO</name>
<feature type="region of interest" description="Disordered" evidence="1">
    <location>
        <begin position="1"/>
        <end position="37"/>
    </location>
</feature>
<protein>
    <submittedName>
        <fullName evidence="2">Uncharacterized protein</fullName>
    </submittedName>
</protein>
<keyword evidence="3" id="KW-1185">Reference proteome</keyword>
<proteinExistence type="predicted"/>
<comment type="caution">
    <text evidence="2">The sequence shown here is derived from an EMBL/GenBank/DDBJ whole genome shotgun (WGS) entry which is preliminary data.</text>
</comment>
<accession>A0A9W4XS79</accession>
<organism evidence="2 3">
    <name type="scientific">Periconia digitata</name>
    <dbReference type="NCBI Taxonomy" id="1303443"/>
    <lineage>
        <taxon>Eukaryota</taxon>
        <taxon>Fungi</taxon>
        <taxon>Dikarya</taxon>
        <taxon>Ascomycota</taxon>
        <taxon>Pezizomycotina</taxon>
        <taxon>Dothideomycetes</taxon>
        <taxon>Pleosporomycetidae</taxon>
        <taxon>Pleosporales</taxon>
        <taxon>Massarineae</taxon>
        <taxon>Periconiaceae</taxon>
        <taxon>Periconia</taxon>
    </lineage>
</organism>
<sequence length="70" mass="7529">MSNKTLKGGGRAGGLIKEQTGTMELHMSNEPSTPEVSNVTWSMTDIYSLRMRKQSPSKSCLSDPGNNIAA</sequence>
<dbReference type="AlphaFoldDB" id="A0A9W4XS79"/>
<dbReference type="Proteomes" id="UP001152607">
    <property type="component" value="Unassembled WGS sequence"/>
</dbReference>